<dbReference type="InParanoid" id="A0A067P5M1"/>
<gene>
    <name evidence="3" type="ORF">JAAARDRAFT_200204</name>
</gene>
<dbReference type="Proteomes" id="UP000027265">
    <property type="component" value="Unassembled WGS sequence"/>
</dbReference>
<dbReference type="AlphaFoldDB" id="A0A067P5M1"/>
<keyword evidence="2" id="KW-0732">Signal</keyword>
<name>A0A067P5M1_9AGAM</name>
<evidence type="ECO:0000256" key="1">
    <source>
        <dbReference type="SAM" id="MobiDB-lite"/>
    </source>
</evidence>
<sequence length="264" mass="27710">MANFGYSSRPLLVIGMLLYRALLCSTQSGNTFSFPFDQLAPNSELLSCLPYHLSVGYSRYPPIYYLYAYELGGVTSVSTLNASNNYMWTVSHRPGTQLMLSVTDANGNSGGVSGTVYGVIPGATDCLPPPANQSFFMISNVTGNLEPCQPLGLAIEGGSPPYSLSFVSLNATAPVIVTLPSVDNALTYINAAPPGIAMSVHDSTGTWGIGTSLIYTVGPLNSSCNGTSLIPSQTSDLPPFPPQQSLVPSLVDPPSGSYSSYQLG</sequence>
<keyword evidence="4" id="KW-1185">Reference proteome</keyword>
<evidence type="ECO:0000313" key="3">
    <source>
        <dbReference type="EMBL" id="KDQ50208.1"/>
    </source>
</evidence>
<protein>
    <submittedName>
        <fullName evidence="3">Uncharacterized protein</fullName>
    </submittedName>
</protein>
<dbReference type="OrthoDB" id="2527908at2759"/>
<feature type="chain" id="PRO_5001642892" evidence="2">
    <location>
        <begin position="27"/>
        <end position="264"/>
    </location>
</feature>
<evidence type="ECO:0000256" key="2">
    <source>
        <dbReference type="SAM" id="SignalP"/>
    </source>
</evidence>
<feature type="region of interest" description="Disordered" evidence="1">
    <location>
        <begin position="231"/>
        <end position="264"/>
    </location>
</feature>
<evidence type="ECO:0000313" key="4">
    <source>
        <dbReference type="Proteomes" id="UP000027265"/>
    </source>
</evidence>
<reference evidence="4" key="1">
    <citation type="journal article" date="2014" name="Proc. Natl. Acad. Sci. U.S.A.">
        <title>Extensive sampling of basidiomycete genomes demonstrates inadequacy of the white-rot/brown-rot paradigm for wood decay fungi.</title>
        <authorList>
            <person name="Riley R."/>
            <person name="Salamov A.A."/>
            <person name="Brown D.W."/>
            <person name="Nagy L.G."/>
            <person name="Floudas D."/>
            <person name="Held B.W."/>
            <person name="Levasseur A."/>
            <person name="Lombard V."/>
            <person name="Morin E."/>
            <person name="Otillar R."/>
            <person name="Lindquist E.A."/>
            <person name="Sun H."/>
            <person name="LaButti K.M."/>
            <person name="Schmutz J."/>
            <person name="Jabbour D."/>
            <person name="Luo H."/>
            <person name="Baker S.E."/>
            <person name="Pisabarro A.G."/>
            <person name="Walton J.D."/>
            <person name="Blanchette R.A."/>
            <person name="Henrissat B."/>
            <person name="Martin F."/>
            <person name="Cullen D."/>
            <person name="Hibbett D.S."/>
            <person name="Grigoriev I.V."/>
        </authorList>
    </citation>
    <scope>NUCLEOTIDE SEQUENCE [LARGE SCALE GENOMIC DNA]</scope>
    <source>
        <strain evidence="4">MUCL 33604</strain>
    </source>
</reference>
<dbReference type="EMBL" id="KL197764">
    <property type="protein sequence ID" value="KDQ50208.1"/>
    <property type="molecule type" value="Genomic_DNA"/>
</dbReference>
<dbReference type="HOGENOM" id="CLU_084261_0_0_1"/>
<accession>A0A067P5M1</accession>
<proteinExistence type="predicted"/>
<organism evidence="3 4">
    <name type="scientific">Jaapia argillacea MUCL 33604</name>
    <dbReference type="NCBI Taxonomy" id="933084"/>
    <lineage>
        <taxon>Eukaryota</taxon>
        <taxon>Fungi</taxon>
        <taxon>Dikarya</taxon>
        <taxon>Basidiomycota</taxon>
        <taxon>Agaricomycotina</taxon>
        <taxon>Agaricomycetes</taxon>
        <taxon>Agaricomycetidae</taxon>
        <taxon>Jaapiales</taxon>
        <taxon>Jaapiaceae</taxon>
        <taxon>Jaapia</taxon>
    </lineage>
</organism>
<feature type="signal peptide" evidence="2">
    <location>
        <begin position="1"/>
        <end position="26"/>
    </location>
</feature>